<reference evidence="2 3" key="1">
    <citation type="submission" date="2014-09" db="EMBL/GenBank/DDBJ databases">
        <title>Cedecea neteri SSMD04 Genome Sequencing.</title>
        <authorList>
            <person name="Tan J.-Y."/>
        </authorList>
    </citation>
    <scope>NUCLEOTIDE SEQUENCE [LARGE SCALE GENOMIC DNA]</scope>
    <source>
        <strain evidence="2 3">SSMD04</strain>
    </source>
</reference>
<evidence type="ECO:0000313" key="3">
    <source>
        <dbReference type="Proteomes" id="UP000029481"/>
    </source>
</evidence>
<keyword evidence="1" id="KW-0812">Transmembrane</keyword>
<feature type="transmembrane region" description="Helical" evidence="1">
    <location>
        <begin position="88"/>
        <end position="111"/>
    </location>
</feature>
<accession>A0A089PTW9</accession>
<feature type="transmembrane region" description="Helical" evidence="1">
    <location>
        <begin position="126"/>
        <end position="146"/>
    </location>
</feature>
<feature type="transmembrane region" description="Helical" evidence="1">
    <location>
        <begin position="49"/>
        <end position="68"/>
    </location>
</feature>
<dbReference type="EMBL" id="CP009451">
    <property type="protein sequence ID" value="AIR03433.1"/>
    <property type="molecule type" value="Genomic_DNA"/>
</dbReference>
<name>A0A089PTW9_9ENTR</name>
<keyword evidence="1" id="KW-1133">Transmembrane helix</keyword>
<dbReference type="RefSeq" id="WP_038472728.1">
    <property type="nucleotide sequence ID" value="NZ_CP009451.1"/>
</dbReference>
<evidence type="ECO:0000313" key="2">
    <source>
        <dbReference type="EMBL" id="AIR03433.1"/>
    </source>
</evidence>
<dbReference type="Proteomes" id="UP000029481">
    <property type="component" value="Chromosome"/>
</dbReference>
<dbReference type="KEGG" id="cnt:JT31_02005"/>
<proteinExistence type="predicted"/>
<protein>
    <submittedName>
        <fullName evidence="2">Uncharacterized protein</fullName>
    </submittedName>
</protein>
<evidence type="ECO:0000256" key="1">
    <source>
        <dbReference type="SAM" id="Phobius"/>
    </source>
</evidence>
<keyword evidence="3" id="KW-1185">Reference proteome</keyword>
<feature type="transmembrane region" description="Helical" evidence="1">
    <location>
        <begin position="20"/>
        <end position="43"/>
    </location>
</feature>
<sequence length="161" mass="18448">MEREKIIVPLKRNKCYYDGLRGMLSGTFYSMLGVYFTALMITPLTLKELMGGEFLVVHAWIIISFVLWRRSLTTPNRVVFSIGKIWYYPNVANIILGAQYIVIGILCSLIFDCFSKINVGMDHLTAFYWVALVYLILLLLFCSLSIRKFEPVPASNDQQSS</sequence>
<organism evidence="2 3">
    <name type="scientific">Cedecea neteri</name>
    <dbReference type="NCBI Taxonomy" id="158822"/>
    <lineage>
        <taxon>Bacteria</taxon>
        <taxon>Pseudomonadati</taxon>
        <taxon>Pseudomonadota</taxon>
        <taxon>Gammaproteobacteria</taxon>
        <taxon>Enterobacterales</taxon>
        <taxon>Enterobacteriaceae</taxon>
        <taxon>Cedecea</taxon>
    </lineage>
</organism>
<dbReference type="AlphaFoldDB" id="A0A089PTW9"/>
<keyword evidence="1" id="KW-0472">Membrane</keyword>
<gene>
    <name evidence="2" type="ORF">JT31_02005</name>
</gene>